<gene>
    <name evidence="2" type="ORF">B0T19DRAFT_482682</name>
</gene>
<comment type="caution">
    <text evidence="2">The sequence shown here is derived from an EMBL/GenBank/DDBJ whole genome shotgun (WGS) entry which is preliminary data.</text>
</comment>
<proteinExistence type="predicted"/>
<feature type="compositionally biased region" description="Low complexity" evidence="1">
    <location>
        <begin position="103"/>
        <end position="120"/>
    </location>
</feature>
<reference evidence="2" key="2">
    <citation type="submission" date="2023-06" db="EMBL/GenBank/DDBJ databases">
        <authorList>
            <consortium name="Lawrence Berkeley National Laboratory"/>
            <person name="Haridas S."/>
            <person name="Hensen N."/>
            <person name="Bonometti L."/>
            <person name="Westerberg I."/>
            <person name="Brannstrom I.O."/>
            <person name="Guillou S."/>
            <person name="Cros-Aarteil S."/>
            <person name="Calhoun S."/>
            <person name="Kuo A."/>
            <person name="Mondo S."/>
            <person name="Pangilinan J."/>
            <person name="Riley R."/>
            <person name="Labutti K."/>
            <person name="Andreopoulos B."/>
            <person name="Lipzen A."/>
            <person name="Chen C."/>
            <person name="Yanf M."/>
            <person name="Daum C."/>
            <person name="Ng V."/>
            <person name="Clum A."/>
            <person name="Steindorff A."/>
            <person name="Ohm R."/>
            <person name="Martin F."/>
            <person name="Silar P."/>
            <person name="Natvig D."/>
            <person name="Lalanne C."/>
            <person name="Gautier V."/>
            <person name="Ament-Velasquez S.L."/>
            <person name="Kruys A."/>
            <person name="Hutchinson M.I."/>
            <person name="Powell A.J."/>
            <person name="Barry K."/>
            <person name="Miller A.N."/>
            <person name="Grigoriev I.V."/>
            <person name="Debuchy R."/>
            <person name="Gladieux P."/>
            <person name="Thoren M.H."/>
            <person name="Johannesson H."/>
        </authorList>
    </citation>
    <scope>NUCLEOTIDE SEQUENCE</scope>
    <source>
        <strain evidence="2">SMH4131-1</strain>
    </source>
</reference>
<evidence type="ECO:0000313" key="2">
    <source>
        <dbReference type="EMBL" id="KAK3332398.1"/>
    </source>
</evidence>
<accession>A0AAE0IW94</accession>
<feature type="compositionally biased region" description="Low complexity" evidence="1">
    <location>
        <begin position="79"/>
        <end position="93"/>
    </location>
</feature>
<keyword evidence="3" id="KW-1185">Reference proteome</keyword>
<evidence type="ECO:0000256" key="1">
    <source>
        <dbReference type="SAM" id="MobiDB-lite"/>
    </source>
</evidence>
<dbReference type="AlphaFoldDB" id="A0AAE0IW94"/>
<dbReference type="EMBL" id="JAUEPO010000002">
    <property type="protein sequence ID" value="KAK3332398.1"/>
    <property type="molecule type" value="Genomic_DNA"/>
</dbReference>
<organism evidence="2 3">
    <name type="scientific">Cercophora scortea</name>
    <dbReference type="NCBI Taxonomy" id="314031"/>
    <lineage>
        <taxon>Eukaryota</taxon>
        <taxon>Fungi</taxon>
        <taxon>Dikarya</taxon>
        <taxon>Ascomycota</taxon>
        <taxon>Pezizomycotina</taxon>
        <taxon>Sordariomycetes</taxon>
        <taxon>Sordariomycetidae</taxon>
        <taxon>Sordariales</taxon>
        <taxon>Lasiosphaeriaceae</taxon>
        <taxon>Cercophora</taxon>
    </lineage>
</organism>
<evidence type="ECO:0000313" key="3">
    <source>
        <dbReference type="Proteomes" id="UP001286456"/>
    </source>
</evidence>
<reference evidence="2" key="1">
    <citation type="journal article" date="2023" name="Mol. Phylogenet. Evol.">
        <title>Genome-scale phylogeny and comparative genomics of the fungal order Sordariales.</title>
        <authorList>
            <person name="Hensen N."/>
            <person name="Bonometti L."/>
            <person name="Westerberg I."/>
            <person name="Brannstrom I.O."/>
            <person name="Guillou S."/>
            <person name="Cros-Aarteil S."/>
            <person name="Calhoun S."/>
            <person name="Haridas S."/>
            <person name="Kuo A."/>
            <person name="Mondo S."/>
            <person name="Pangilinan J."/>
            <person name="Riley R."/>
            <person name="LaButti K."/>
            <person name="Andreopoulos B."/>
            <person name="Lipzen A."/>
            <person name="Chen C."/>
            <person name="Yan M."/>
            <person name="Daum C."/>
            <person name="Ng V."/>
            <person name="Clum A."/>
            <person name="Steindorff A."/>
            <person name="Ohm R.A."/>
            <person name="Martin F."/>
            <person name="Silar P."/>
            <person name="Natvig D.O."/>
            <person name="Lalanne C."/>
            <person name="Gautier V."/>
            <person name="Ament-Velasquez S.L."/>
            <person name="Kruys A."/>
            <person name="Hutchinson M.I."/>
            <person name="Powell A.J."/>
            <person name="Barry K."/>
            <person name="Miller A.N."/>
            <person name="Grigoriev I.V."/>
            <person name="Debuchy R."/>
            <person name="Gladieux P."/>
            <person name="Hiltunen Thoren M."/>
            <person name="Johannesson H."/>
        </authorList>
    </citation>
    <scope>NUCLEOTIDE SEQUENCE</scope>
    <source>
        <strain evidence="2">SMH4131-1</strain>
    </source>
</reference>
<feature type="region of interest" description="Disordered" evidence="1">
    <location>
        <begin position="24"/>
        <end position="125"/>
    </location>
</feature>
<dbReference type="Proteomes" id="UP001286456">
    <property type="component" value="Unassembled WGS sequence"/>
</dbReference>
<feature type="region of interest" description="Disordered" evidence="1">
    <location>
        <begin position="159"/>
        <end position="204"/>
    </location>
</feature>
<feature type="compositionally biased region" description="Polar residues" evidence="1">
    <location>
        <begin position="160"/>
        <end position="175"/>
    </location>
</feature>
<feature type="compositionally biased region" description="Polar residues" evidence="1">
    <location>
        <begin position="37"/>
        <end position="51"/>
    </location>
</feature>
<sequence>MATSVADRAKAKSRNMFRSFFNRIKASLAKRRRRHIPSTTNKSSEQSQYSIPASKELPTPEITPIPDLDTIQPQLAKQAPPTAKTAPTAECTPVTSDAEAEAEATTKGQQVQQQRPTQTPDPIPIELDRQHPAEELESTDTIAPLSFQDYDQNPHRRTFYPSTNPNIPRPTSSMEATVFTRPPAPRHRRNRQGRSASPIRDRDQPVLGGEYMYYTDSDYYLGTDALLSRTTLDDYPWDLETEEELAAADVWDELDEMDEIEDRIRSGTADMQTLITAWEWGLLDQEAAMDSPSEGVVTSAMKTMVYAAEAA</sequence>
<name>A0AAE0IW94_9PEZI</name>
<protein>
    <submittedName>
        <fullName evidence="2">Uncharacterized protein</fullName>
    </submittedName>
</protein>